<dbReference type="InterPro" id="IPR016181">
    <property type="entry name" value="Acyl_CoA_acyltransferase"/>
</dbReference>
<evidence type="ECO:0000259" key="1">
    <source>
        <dbReference type="Pfam" id="PF00583"/>
    </source>
</evidence>
<dbReference type="AlphaFoldDB" id="A0A645D382"/>
<accession>A0A645D382</accession>
<gene>
    <name evidence="2" type="ORF">SDC9_130255</name>
</gene>
<comment type="caution">
    <text evidence="2">The sequence shown here is derived from an EMBL/GenBank/DDBJ whole genome shotgun (WGS) entry which is preliminary data.</text>
</comment>
<dbReference type="SUPFAM" id="SSF55729">
    <property type="entry name" value="Acyl-CoA N-acyltransferases (Nat)"/>
    <property type="match status" value="1"/>
</dbReference>
<feature type="domain" description="N-acetyltransferase" evidence="1">
    <location>
        <begin position="46"/>
        <end position="106"/>
    </location>
</feature>
<dbReference type="GO" id="GO:0016747">
    <property type="term" value="F:acyltransferase activity, transferring groups other than amino-acyl groups"/>
    <property type="evidence" value="ECO:0007669"/>
    <property type="project" value="InterPro"/>
</dbReference>
<sequence length="209" mass="23036">MNVNIYVADASHVVYADAICELVYKSALERGTGIAKRSPDYIAQKMVSGKAVIALEGNELAGFAYIETWSHSKFVANSGLIVAHKYRGMGLSKKIKTKVFNLSRKLYPEAKIFSITTGLAVMKLNTQLGFKPVTFSELTDDVDFWKGCEGCVNFDVLKRNNYKMCLCTGLLYDPVEKGRSKITPALVSAGKTLIINPLIKINSIISLKK</sequence>
<dbReference type="InterPro" id="IPR000182">
    <property type="entry name" value="GNAT_dom"/>
</dbReference>
<evidence type="ECO:0000313" key="2">
    <source>
        <dbReference type="EMBL" id="MPM83192.1"/>
    </source>
</evidence>
<dbReference type="EMBL" id="VSSQ01032052">
    <property type="protein sequence ID" value="MPM83192.1"/>
    <property type="molecule type" value="Genomic_DNA"/>
</dbReference>
<dbReference type="Pfam" id="PF00583">
    <property type="entry name" value="Acetyltransf_1"/>
    <property type="match status" value="1"/>
</dbReference>
<dbReference type="Gene3D" id="3.40.630.30">
    <property type="match status" value="1"/>
</dbReference>
<protein>
    <recommendedName>
        <fullName evidence="1">N-acetyltransferase domain-containing protein</fullName>
    </recommendedName>
</protein>
<name>A0A645D382_9ZZZZ</name>
<proteinExistence type="predicted"/>
<reference evidence="2" key="1">
    <citation type="submission" date="2019-08" db="EMBL/GenBank/DDBJ databases">
        <authorList>
            <person name="Kucharzyk K."/>
            <person name="Murdoch R.W."/>
            <person name="Higgins S."/>
            <person name="Loffler F."/>
        </authorList>
    </citation>
    <scope>NUCLEOTIDE SEQUENCE</scope>
</reference>
<organism evidence="2">
    <name type="scientific">bioreactor metagenome</name>
    <dbReference type="NCBI Taxonomy" id="1076179"/>
    <lineage>
        <taxon>unclassified sequences</taxon>
        <taxon>metagenomes</taxon>
        <taxon>ecological metagenomes</taxon>
    </lineage>
</organism>